<dbReference type="PANTHER" id="PTHR11579:SF0">
    <property type="entry name" value="PROTEIN-L-ISOASPARTATE(D-ASPARTATE) O-METHYLTRANSFERASE"/>
    <property type="match status" value="1"/>
</dbReference>
<evidence type="ECO:0000256" key="5">
    <source>
        <dbReference type="ARBA" id="ARBA00022490"/>
    </source>
</evidence>
<dbReference type="GO" id="GO:0005737">
    <property type="term" value="C:cytoplasm"/>
    <property type="evidence" value="ECO:0007669"/>
    <property type="project" value="UniProtKB-SubCell"/>
</dbReference>
<name>A0A2V4AVC6_9PSEU</name>
<dbReference type="AlphaFoldDB" id="A0A2V4AVC6"/>
<sequence>MVDAFPDGMTVDVDVHVDHRYCQIDIASVQHGVRISLGATPATSLNLTLDEQSAEELDALLSTWLTTRPRTTATGRDTAGHAGRPAARRLARRLRRSGALHTPAWWEVVEYTPRHHFIPRILAPRPDGTWTEPTRPGDDMDQWLALVYSDTDHVTDLTESDGQQVPIIGDEHPHRMLGILEHLHIHDDHSVIEVGAGTGYGTALLHERVGCSHVHTVDIDARRVETARQRLDLAGYAPILAELVDSLDTIHGDADRLLSHFAVPAIPRNWILPLEGILITEFAPLGSPGHLVVLHCKGDTAQGHFAPALTPATQPFHQADQAKLSGTTQTIESKHPPPWFLDPQLPQCETTPGNLKRFGLTVTPEEHIIWRDDPRSPYQWRLPL</sequence>
<dbReference type="EC" id="2.1.1.77" evidence="3"/>
<dbReference type="SUPFAM" id="SSF53335">
    <property type="entry name" value="S-adenosyl-L-methionine-dependent methyltransferases"/>
    <property type="match status" value="1"/>
</dbReference>
<dbReference type="PANTHER" id="PTHR11579">
    <property type="entry name" value="PROTEIN-L-ISOASPARTATE O-METHYLTRANSFERASE"/>
    <property type="match status" value="1"/>
</dbReference>
<keyword evidence="13" id="KW-1185">Reference proteome</keyword>
<dbReference type="Pfam" id="PF01135">
    <property type="entry name" value="PCMT"/>
    <property type="match status" value="1"/>
</dbReference>
<comment type="subcellular location">
    <subcellularLocation>
        <location evidence="1">Cytoplasm</location>
    </subcellularLocation>
</comment>
<evidence type="ECO:0000256" key="4">
    <source>
        <dbReference type="ARBA" id="ARBA00013346"/>
    </source>
</evidence>
<organism evidence="12 13">
    <name type="scientific">Prauserella muralis</name>
    <dbReference type="NCBI Taxonomy" id="588067"/>
    <lineage>
        <taxon>Bacteria</taxon>
        <taxon>Bacillati</taxon>
        <taxon>Actinomycetota</taxon>
        <taxon>Actinomycetes</taxon>
        <taxon>Pseudonocardiales</taxon>
        <taxon>Pseudonocardiaceae</taxon>
        <taxon>Prauserella</taxon>
    </lineage>
</organism>
<gene>
    <name evidence="12" type="ORF">BAY60_18695</name>
</gene>
<proteinExistence type="inferred from homology"/>
<evidence type="ECO:0000313" key="13">
    <source>
        <dbReference type="Proteomes" id="UP000249915"/>
    </source>
</evidence>
<evidence type="ECO:0000256" key="11">
    <source>
        <dbReference type="ARBA" id="ARBA00031350"/>
    </source>
</evidence>
<dbReference type="Gene3D" id="3.40.50.150">
    <property type="entry name" value="Vaccinia Virus protein VP39"/>
    <property type="match status" value="1"/>
</dbReference>
<evidence type="ECO:0000256" key="1">
    <source>
        <dbReference type="ARBA" id="ARBA00004496"/>
    </source>
</evidence>
<keyword evidence="7" id="KW-0808">Transferase</keyword>
<dbReference type="RefSeq" id="WP_112282531.1">
    <property type="nucleotide sequence ID" value="NZ_MASW01000003.1"/>
</dbReference>
<dbReference type="Proteomes" id="UP000249915">
    <property type="component" value="Unassembled WGS sequence"/>
</dbReference>
<protein>
    <recommendedName>
        <fullName evidence="4">Protein-L-isoaspartate O-methyltransferase</fullName>
        <ecNumber evidence="3">2.1.1.77</ecNumber>
    </recommendedName>
    <alternativeName>
        <fullName evidence="11">L-isoaspartyl protein carboxyl methyltransferase</fullName>
    </alternativeName>
    <alternativeName>
        <fullName evidence="9">Protein L-isoaspartyl methyltransferase</fullName>
    </alternativeName>
    <alternativeName>
        <fullName evidence="10">Protein-beta-aspartate methyltransferase</fullName>
    </alternativeName>
</protein>
<dbReference type="CDD" id="cd02440">
    <property type="entry name" value="AdoMet_MTases"/>
    <property type="match status" value="1"/>
</dbReference>
<keyword evidence="5" id="KW-0963">Cytoplasm</keyword>
<dbReference type="GO" id="GO:0004719">
    <property type="term" value="F:protein-L-isoaspartate (D-aspartate) O-methyltransferase activity"/>
    <property type="evidence" value="ECO:0007669"/>
    <property type="project" value="UniProtKB-EC"/>
</dbReference>
<comment type="caution">
    <text evidence="12">The sequence shown here is derived from an EMBL/GenBank/DDBJ whole genome shotgun (WGS) entry which is preliminary data.</text>
</comment>
<keyword evidence="6" id="KW-0489">Methyltransferase</keyword>
<accession>A0A2V4AVC6</accession>
<dbReference type="GO" id="GO:0032259">
    <property type="term" value="P:methylation"/>
    <property type="evidence" value="ECO:0007669"/>
    <property type="project" value="UniProtKB-KW"/>
</dbReference>
<evidence type="ECO:0000256" key="10">
    <source>
        <dbReference type="ARBA" id="ARBA00031323"/>
    </source>
</evidence>
<evidence type="ECO:0000256" key="8">
    <source>
        <dbReference type="ARBA" id="ARBA00022691"/>
    </source>
</evidence>
<evidence type="ECO:0000256" key="2">
    <source>
        <dbReference type="ARBA" id="ARBA00005369"/>
    </source>
</evidence>
<evidence type="ECO:0000256" key="6">
    <source>
        <dbReference type="ARBA" id="ARBA00022603"/>
    </source>
</evidence>
<evidence type="ECO:0000256" key="9">
    <source>
        <dbReference type="ARBA" id="ARBA00030757"/>
    </source>
</evidence>
<evidence type="ECO:0000256" key="7">
    <source>
        <dbReference type="ARBA" id="ARBA00022679"/>
    </source>
</evidence>
<evidence type="ECO:0000256" key="3">
    <source>
        <dbReference type="ARBA" id="ARBA00011890"/>
    </source>
</evidence>
<dbReference type="OrthoDB" id="9805171at2"/>
<reference evidence="12 13" key="1">
    <citation type="submission" date="2016-07" db="EMBL/GenBank/DDBJ databases">
        <title>Draft genome sequence of Prauserella muralis DSM 45305, isolated from a mould-covered wall in an indoor environment.</title>
        <authorList>
            <person name="Ruckert C."/>
            <person name="Albersmeier A."/>
            <person name="Jiang C.-L."/>
            <person name="Jiang Y."/>
            <person name="Kalinowski J."/>
            <person name="Schneider O."/>
            <person name="Winkler A."/>
            <person name="Zotchev S.B."/>
        </authorList>
    </citation>
    <scope>NUCLEOTIDE SEQUENCE [LARGE SCALE GENOMIC DNA]</scope>
    <source>
        <strain evidence="12 13">DSM 45305</strain>
    </source>
</reference>
<keyword evidence="8" id="KW-0949">S-adenosyl-L-methionine</keyword>
<dbReference type="InterPro" id="IPR000682">
    <property type="entry name" value="PCMT"/>
</dbReference>
<comment type="similarity">
    <text evidence="2">Belongs to the methyltransferase superfamily. L-isoaspartyl/D-aspartyl protein methyltransferase family.</text>
</comment>
<dbReference type="EMBL" id="MASW01000003">
    <property type="protein sequence ID" value="PXY25406.1"/>
    <property type="molecule type" value="Genomic_DNA"/>
</dbReference>
<evidence type="ECO:0000313" key="12">
    <source>
        <dbReference type="EMBL" id="PXY25406.1"/>
    </source>
</evidence>
<dbReference type="InterPro" id="IPR029063">
    <property type="entry name" value="SAM-dependent_MTases_sf"/>
</dbReference>